<dbReference type="GO" id="GO:0005886">
    <property type="term" value="C:plasma membrane"/>
    <property type="evidence" value="ECO:0007669"/>
    <property type="project" value="TreeGrafter"/>
</dbReference>
<sequence>NLTAVCTGVGLVVFPVGWDAPEVKQTCGIEADRFYLGNCGIRWAYVLAIIGLMDGIVLAILGFVLGSRHIKLTDDFGPRKVQSVSGMSSYQARSGFYHHPTDSGPTPSVMSYASTKRSMNLQPIMLIPPDVDAYSDFSRSKASMYRAEYATPSQNFQL</sequence>
<dbReference type="PANTHER" id="PTHR12489">
    <property type="entry name" value="LIPOMA HMGIC FUSION PARTNER-LIKE PROTEIN"/>
    <property type="match status" value="1"/>
</dbReference>
<dbReference type="InterPro" id="IPR019372">
    <property type="entry name" value="LHFPL"/>
</dbReference>
<dbReference type="PANTHER" id="PTHR12489:SF1">
    <property type="entry name" value="LP10272P"/>
    <property type="match status" value="1"/>
</dbReference>
<keyword evidence="4 5" id="KW-0472">Membrane</keyword>
<organism evidence="6 7">
    <name type="scientific">Allacma fusca</name>
    <dbReference type="NCBI Taxonomy" id="39272"/>
    <lineage>
        <taxon>Eukaryota</taxon>
        <taxon>Metazoa</taxon>
        <taxon>Ecdysozoa</taxon>
        <taxon>Arthropoda</taxon>
        <taxon>Hexapoda</taxon>
        <taxon>Collembola</taxon>
        <taxon>Symphypleona</taxon>
        <taxon>Sminthuridae</taxon>
        <taxon>Allacma</taxon>
    </lineage>
</organism>
<comment type="subcellular location">
    <subcellularLocation>
        <location evidence="1">Membrane</location>
        <topology evidence="1">Multi-pass membrane protein</topology>
    </subcellularLocation>
</comment>
<evidence type="ECO:0000256" key="5">
    <source>
        <dbReference type="SAM" id="Phobius"/>
    </source>
</evidence>
<comment type="caution">
    <text evidence="6">The sequence shown here is derived from an EMBL/GenBank/DDBJ whole genome shotgun (WGS) entry which is preliminary data.</text>
</comment>
<proteinExistence type="predicted"/>
<keyword evidence="7" id="KW-1185">Reference proteome</keyword>
<evidence type="ECO:0000256" key="1">
    <source>
        <dbReference type="ARBA" id="ARBA00004141"/>
    </source>
</evidence>
<dbReference type="EMBL" id="CAJVCH010185210">
    <property type="protein sequence ID" value="CAG7729849.1"/>
    <property type="molecule type" value="Genomic_DNA"/>
</dbReference>
<dbReference type="AlphaFoldDB" id="A0A8J2K5A7"/>
<keyword evidence="3 5" id="KW-1133">Transmembrane helix</keyword>
<feature type="non-terminal residue" evidence="6">
    <location>
        <position position="1"/>
    </location>
</feature>
<evidence type="ECO:0000256" key="3">
    <source>
        <dbReference type="ARBA" id="ARBA00022989"/>
    </source>
</evidence>
<dbReference type="Pfam" id="PF10242">
    <property type="entry name" value="L_HMGIC_fpl"/>
    <property type="match status" value="1"/>
</dbReference>
<dbReference type="OrthoDB" id="5873721at2759"/>
<keyword evidence="2 5" id="KW-0812">Transmembrane</keyword>
<name>A0A8J2K5A7_9HEXA</name>
<feature type="transmembrane region" description="Helical" evidence="5">
    <location>
        <begin position="43"/>
        <end position="65"/>
    </location>
</feature>
<dbReference type="Proteomes" id="UP000708208">
    <property type="component" value="Unassembled WGS sequence"/>
</dbReference>
<dbReference type="GO" id="GO:0007605">
    <property type="term" value="P:sensory perception of sound"/>
    <property type="evidence" value="ECO:0007669"/>
    <property type="project" value="TreeGrafter"/>
</dbReference>
<evidence type="ECO:0000256" key="4">
    <source>
        <dbReference type="ARBA" id="ARBA00023136"/>
    </source>
</evidence>
<accession>A0A8J2K5A7</accession>
<evidence type="ECO:0000256" key="2">
    <source>
        <dbReference type="ARBA" id="ARBA00022692"/>
    </source>
</evidence>
<evidence type="ECO:0000313" key="6">
    <source>
        <dbReference type="EMBL" id="CAG7729849.1"/>
    </source>
</evidence>
<protein>
    <submittedName>
        <fullName evidence="6">Uncharacterized protein</fullName>
    </submittedName>
</protein>
<reference evidence="6" key="1">
    <citation type="submission" date="2021-06" db="EMBL/GenBank/DDBJ databases">
        <authorList>
            <person name="Hodson N. C."/>
            <person name="Mongue J. A."/>
            <person name="Jaron S. K."/>
        </authorList>
    </citation>
    <scope>NUCLEOTIDE SEQUENCE</scope>
</reference>
<gene>
    <name evidence="6" type="ORF">AFUS01_LOCUS18540</name>
</gene>
<evidence type="ECO:0000313" key="7">
    <source>
        <dbReference type="Proteomes" id="UP000708208"/>
    </source>
</evidence>